<keyword evidence="4" id="KW-0539">Nucleus</keyword>
<accession>A0ABD0YF50</accession>
<feature type="region of interest" description="Disordered" evidence="6">
    <location>
        <begin position="1049"/>
        <end position="1083"/>
    </location>
</feature>
<sequence length="1083" mass="116761">MSVSVPAVGLNGSGMRLRLLCNGDQNGNAFPVTSSSSSSPDSLRSLSSLSSGESPRDVHMECPTATDSKLDATSPAQECFPEPNDNSASVYLDADEDTWNDNLMLSDRRCDVSSMASSCGERRDSTPDSDATETPEDEDDEEGSFLSVSSDVAIPRNSMGESASDSARLPDLCEGLGGSKSPNARSTAELQELQNMGSCLLGLLDVEVHQVGVDMNEETGPLDVLSQEKEAYTSAGLEQRCKGVELSLFIVPPSPIKGAQVLSPASHKTKETTGGTRVKPNVTKTVTTTSTSGKADIKRFPKPNLKNVRSKIMSRPASAPRTTNQMQGKAALTNEKKAQDGLVRQRSSLGQNKVATLKPGHRPIQNVEPRVSNQSQKRRRGTVANGIRSVSSSSLGSEMTVDGSQRTPGEASKNVHVPNGVTKVPAGEETPAKQRSCGNKVSSKLGPPSSPARQITLSEGPGGRAGFQPGLLDDQNAGGSSPPRGRLTQPVGIPKPRVTDRTSGIAAPTVVTSNPKQSVNPGLGAARPNATTAASKLPVKNLPTSLSCSSLGSAAADTNGAPPSPSKVSPQEVVVGGGCKPEERPSRPATFSGTQSSAKSPGTTTGRTLGFRSRAPSLPGRSTTTGLKTPAVTGIVAAKPAQTPLLRTGSARLNRPTSAAAVDKTKPRAGAPPVGRTASQTVSSAQAGGPNQPDLVPVVPLPAPQHSVSASEEGKPRAQREGKTQCVKQLRRLVELGNRRIEALATVVQHLFNEREDGLKLKKGLSSELTKLRHELVSSSQCCERLQKEKEEVRVSLEEAVRRLQGEHQAELTGLEERLRAFYQAEWDKVHQAYQEEADKCRAHMEQQLEEMRSRQASLRTEQEASHAQQMEALKLTYDASVQELKTTQKQDLENLDNKRKETEATLNEKIKELTLENEVLSEKLGAEEERRRVLAEKNQKDSHVVYLQQELDSLKVVLEIKTTQLHQQDKKLMQMDKLVETNVKLEERLNKVLQENEDYRARMDKHTALSRQLSSEQALLQQTLQKESKVNKRLSMENEELLWKLHNGDLASPRRLSPSSPFHSPRNSASFSSSPAPLSPTR</sequence>
<dbReference type="AlphaFoldDB" id="A0ABD0YF50"/>
<feature type="compositionally biased region" description="Polar residues" evidence="6">
    <location>
        <begin position="589"/>
        <end position="607"/>
    </location>
</feature>
<feature type="coiled-coil region" evidence="5">
    <location>
        <begin position="976"/>
        <end position="1010"/>
    </location>
</feature>
<feature type="compositionally biased region" description="Low complexity" evidence="6">
    <location>
        <begin position="34"/>
        <end position="53"/>
    </location>
</feature>
<feature type="compositionally biased region" description="Polar residues" evidence="6">
    <location>
        <begin position="345"/>
        <end position="354"/>
    </location>
</feature>
<feature type="compositionally biased region" description="Basic and acidic residues" evidence="6">
    <location>
        <begin position="712"/>
        <end position="723"/>
    </location>
</feature>
<dbReference type="EMBL" id="JAGEUA010000001">
    <property type="protein sequence ID" value="KAL1023827.1"/>
    <property type="molecule type" value="Genomic_DNA"/>
</dbReference>
<feature type="region of interest" description="Disordered" evidence="6">
    <location>
        <begin position="260"/>
        <end position="280"/>
    </location>
</feature>
<protein>
    <recommendedName>
        <fullName evidence="9">Microtubule-associated tumor suppressor 1</fullName>
    </recommendedName>
</protein>
<feature type="region of interest" description="Disordered" evidence="6">
    <location>
        <begin position="646"/>
        <end position="724"/>
    </location>
</feature>
<comment type="caution">
    <text evidence="7">The sequence shown here is derived from an EMBL/GenBank/DDBJ whole genome shotgun (WGS) entry which is preliminary data.</text>
</comment>
<dbReference type="InterPro" id="IPR051293">
    <property type="entry name" value="MTUS1/CCDC69"/>
</dbReference>
<feature type="compositionally biased region" description="Low complexity" evidence="6">
    <location>
        <begin position="1054"/>
        <end position="1083"/>
    </location>
</feature>
<feature type="region of interest" description="Disordered" evidence="6">
    <location>
        <begin position="335"/>
        <end position="529"/>
    </location>
</feature>
<dbReference type="Proteomes" id="UP001557470">
    <property type="component" value="Unassembled WGS sequence"/>
</dbReference>
<gene>
    <name evidence="7" type="ORF">UPYG_G00046850</name>
</gene>
<evidence type="ECO:0008006" key="9">
    <source>
        <dbReference type="Google" id="ProtNLM"/>
    </source>
</evidence>
<feature type="region of interest" description="Disordered" evidence="6">
    <location>
        <begin position="28"/>
        <end position="88"/>
    </location>
</feature>
<dbReference type="PANTHER" id="PTHR24200">
    <property type="entry name" value="TOUCAN, ISOFORM A"/>
    <property type="match status" value="1"/>
</dbReference>
<keyword evidence="3 5" id="KW-0175">Coiled coil</keyword>
<feature type="region of interest" description="Disordered" evidence="6">
    <location>
        <begin position="548"/>
        <end position="634"/>
    </location>
</feature>
<evidence type="ECO:0000313" key="8">
    <source>
        <dbReference type="Proteomes" id="UP001557470"/>
    </source>
</evidence>
<feature type="compositionally biased region" description="Acidic residues" evidence="6">
    <location>
        <begin position="130"/>
        <end position="143"/>
    </location>
</feature>
<reference evidence="7 8" key="1">
    <citation type="submission" date="2024-06" db="EMBL/GenBank/DDBJ databases">
        <authorList>
            <person name="Pan Q."/>
            <person name="Wen M."/>
            <person name="Jouanno E."/>
            <person name="Zahm M."/>
            <person name="Klopp C."/>
            <person name="Cabau C."/>
            <person name="Louis A."/>
            <person name="Berthelot C."/>
            <person name="Parey E."/>
            <person name="Roest Crollius H."/>
            <person name="Montfort J."/>
            <person name="Robinson-Rechavi M."/>
            <person name="Bouchez O."/>
            <person name="Lampietro C."/>
            <person name="Lopez Roques C."/>
            <person name="Donnadieu C."/>
            <person name="Postlethwait J."/>
            <person name="Bobe J."/>
            <person name="Verreycken H."/>
            <person name="Guiguen Y."/>
        </authorList>
    </citation>
    <scope>NUCLEOTIDE SEQUENCE [LARGE SCALE GENOMIC DNA]</scope>
    <source>
        <strain evidence="7">Up_M1</strain>
        <tissue evidence="7">Testis</tissue>
    </source>
</reference>
<comment type="subcellular location">
    <subcellularLocation>
        <location evidence="1">Nucleus</location>
    </subcellularLocation>
</comment>
<keyword evidence="8" id="KW-1185">Reference proteome</keyword>
<dbReference type="GO" id="GO:0005634">
    <property type="term" value="C:nucleus"/>
    <property type="evidence" value="ECO:0007669"/>
    <property type="project" value="UniProtKB-SubCell"/>
</dbReference>
<evidence type="ECO:0000313" key="7">
    <source>
        <dbReference type="EMBL" id="KAL1023827.1"/>
    </source>
</evidence>
<organism evidence="7 8">
    <name type="scientific">Umbra pygmaea</name>
    <name type="common">Eastern mudminnow</name>
    <dbReference type="NCBI Taxonomy" id="75934"/>
    <lineage>
        <taxon>Eukaryota</taxon>
        <taxon>Metazoa</taxon>
        <taxon>Chordata</taxon>
        <taxon>Craniata</taxon>
        <taxon>Vertebrata</taxon>
        <taxon>Euteleostomi</taxon>
        <taxon>Actinopterygii</taxon>
        <taxon>Neopterygii</taxon>
        <taxon>Teleostei</taxon>
        <taxon>Protacanthopterygii</taxon>
        <taxon>Esociformes</taxon>
        <taxon>Umbridae</taxon>
        <taxon>Umbra</taxon>
    </lineage>
</organism>
<feature type="coiled-coil region" evidence="5">
    <location>
        <begin position="831"/>
        <end position="931"/>
    </location>
</feature>
<name>A0ABD0YF50_UMBPY</name>
<evidence type="ECO:0000256" key="1">
    <source>
        <dbReference type="ARBA" id="ARBA00004123"/>
    </source>
</evidence>
<dbReference type="PANTHER" id="PTHR24200:SF7">
    <property type="entry name" value="MICROTUBULE-ASSOCIATED TUMOR SUPPRESSOR 1"/>
    <property type="match status" value="1"/>
</dbReference>
<evidence type="ECO:0000256" key="4">
    <source>
        <dbReference type="ARBA" id="ARBA00023242"/>
    </source>
</evidence>
<evidence type="ECO:0000256" key="6">
    <source>
        <dbReference type="SAM" id="MobiDB-lite"/>
    </source>
</evidence>
<proteinExistence type="inferred from homology"/>
<evidence type="ECO:0000256" key="3">
    <source>
        <dbReference type="ARBA" id="ARBA00023054"/>
    </source>
</evidence>
<comment type="similarity">
    <text evidence="2">Belongs to the MTUS1 family.</text>
</comment>
<feature type="region of interest" description="Disordered" evidence="6">
    <location>
        <begin position="114"/>
        <end position="184"/>
    </location>
</feature>
<feature type="compositionally biased region" description="Polar residues" evidence="6">
    <location>
        <begin position="677"/>
        <end position="686"/>
    </location>
</feature>
<evidence type="ECO:0000256" key="2">
    <source>
        <dbReference type="ARBA" id="ARBA00007585"/>
    </source>
</evidence>
<feature type="compositionally biased region" description="Polar residues" evidence="6">
    <location>
        <begin position="510"/>
        <end position="520"/>
    </location>
</feature>
<evidence type="ECO:0000256" key="5">
    <source>
        <dbReference type="SAM" id="Coils"/>
    </source>
</evidence>